<keyword evidence="3" id="KW-1185">Reference proteome</keyword>
<dbReference type="PANTHER" id="PTHR34404:SF3">
    <property type="entry name" value="REGULATORY PROTEIN, FMDB FAMILY"/>
    <property type="match status" value="1"/>
</dbReference>
<evidence type="ECO:0000313" key="2">
    <source>
        <dbReference type="EMBL" id="TCP21455.1"/>
    </source>
</evidence>
<proteinExistence type="predicted"/>
<evidence type="ECO:0000259" key="1">
    <source>
        <dbReference type="SMART" id="SM00834"/>
    </source>
</evidence>
<feature type="domain" description="Putative regulatory protein FmdB zinc ribbon" evidence="1">
    <location>
        <begin position="1"/>
        <end position="42"/>
    </location>
</feature>
<gene>
    <name evidence="2" type="ORF">EV656_111108</name>
</gene>
<dbReference type="RefSeq" id="WP_132604930.1">
    <property type="nucleotide sequence ID" value="NZ_NRRP01000017.1"/>
</dbReference>
<name>A0A4R2NJP1_RHOAD</name>
<dbReference type="InterPro" id="IPR013429">
    <property type="entry name" value="Regulatory_FmdB_Zinc_ribbon"/>
</dbReference>
<dbReference type="AlphaFoldDB" id="A0A4R2NJP1"/>
<dbReference type="Proteomes" id="UP000295733">
    <property type="component" value="Unassembled WGS sequence"/>
</dbReference>
<protein>
    <submittedName>
        <fullName evidence="2">Putative FmdB family regulatory protein</fullName>
    </submittedName>
</protein>
<dbReference type="PANTHER" id="PTHR34404">
    <property type="entry name" value="REGULATORY PROTEIN, FMDB FAMILY"/>
    <property type="match status" value="1"/>
</dbReference>
<comment type="caution">
    <text evidence="2">The sequence shown here is derived from an EMBL/GenBank/DDBJ whole genome shotgun (WGS) entry which is preliminary data.</text>
</comment>
<sequence length="80" mass="8731">MPIYAYRCRSCAAEFELLVRASDETAPACPECSSTDLSQRVSRVAPPGKAEGIFASARKQAATEGHFSNYSKAEKSRIKM</sequence>
<dbReference type="EMBL" id="SLXL01000011">
    <property type="protein sequence ID" value="TCP21455.1"/>
    <property type="molecule type" value="Genomic_DNA"/>
</dbReference>
<dbReference type="NCBIfam" id="TIGR02605">
    <property type="entry name" value="CxxC_CxxC_SSSS"/>
    <property type="match status" value="1"/>
</dbReference>
<dbReference type="SMART" id="SM00834">
    <property type="entry name" value="CxxC_CXXC_SSSS"/>
    <property type="match status" value="1"/>
</dbReference>
<evidence type="ECO:0000313" key="3">
    <source>
        <dbReference type="Proteomes" id="UP000295733"/>
    </source>
</evidence>
<dbReference type="Pfam" id="PF09723">
    <property type="entry name" value="Zn_ribbon_8"/>
    <property type="match status" value="1"/>
</dbReference>
<reference evidence="2 3" key="1">
    <citation type="submission" date="2019-03" db="EMBL/GenBank/DDBJ databases">
        <title>Genomic Encyclopedia of Type Strains, Phase IV (KMG-IV): sequencing the most valuable type-strain genomes for metagenomic binning, comparative biology and taxonomic classification.</title>
        <authorList>
            <person name="Goeker M."/>
        </authorList>
    </citation>
    <scope>NUCLEOTIDE SEQUENCE [LARGE SCALE GENOMIC DNA]</scope>
    <source>
        <strain evidence="2 3">DSM 2781</strain>
    </source>
</reference>
<accession>A0A4R2NJP1</accession>
<organism evidence="2 3">
    <name type="scientific">Rhodovulum adriaticum</name>
    <name type="common">Rhodopseudomonas adriatica</name>
    <dbReference type="NCBI Taxonomy" id="35804"/>
    <lineage>
        <taxon>Bacteria</taxon>
        <taxon>Pseudomonadati</taxon>
        <taxon>Pseudomonadota</taxon>
        <taxon>Alphaproteobacteria</taxon>
        <taxon>Rhodobacterales</taxon>
        <taxon>Paracoccaceae</taxon>
        <taxon>Rhodovulum</taxon>
    </lineage>
</organism>
<dbReference type="OrthoDB" id="9813321at2"/>